<name>A0A4C1XHI1_EUMVA</name>
<comment type="caution">
    <text evidence="2">The sequence shown here is derived from an EMBL/GenBank/DDBJ whole genome shotgun (WGS) entry which is preliminary data.</text>
</comment>
<feature type="compositionally biased region" description="Basic and acidic residues" evidence="1">
    <location>
        <begin position="91"/>
        <end position="110"/>
    </location>
</feature>
<evidence type="ECO:0000313" key="2">
    <source>
        <dbReference type="EMBL" id="GBP63356.1"/>
    </source>
</evidence>
<evidence type="ECO:0000313" key="3">
    <source>
        <dbReference type="Proteomes" id="UP000299102"/>
    </source>
</evidence>
<dbReference type="Proteomes" id="UP000299102">
    <property type="component" value="Unassembled WGS sequence"/>
</dbReference>
<feature type="compositionally biased region" description="Pro residues" evidence="1">
    <location>
        <begin position="49"/>
        <end position="58"/>
    </location>
</feature>
<feature type="region of interest" description="Disordered" evidence="1">
    <location>
        <begin position="24"/>
        <end position="110"/>
    </location>
</feature>
<accession>A0A4C1XHI1</accession>
<protein>
    <submittedName>
        <fullName evidence="2">Uncharacterized protein</fullName>
    </submittedName>
</protein>
<sequence length="110" mass="11920">MKQLANCCVEAFVKLRSGRRGRAARGRAARVTRERHATSPCLRAKASPLAPPAPPPAPAYRRAASSFKPVAGRPARGNTPPAMRPRRCGRPHLDSNKNRAGDEPVRAAEY</sequence>
<evidence type="ECO:0000256" key="1">
    <source>
        <dbReference type="SAM" id="MobiDB-lite"/>
    </source>
</evidence>
<dbReference type="AlphaFoldDB" id="A0A4C1XHI1"/>
<proteinExistence type="predicted"/>
<dbReference type="EMBL" id="BGZK01000867">
    <property type="protein sequence ID" value="GBP63356.1"/>
    <property type="molecule type" value="Genomic_DNA"/>
</dbReference>
<organism evidence="2 3">
    <name type="scientific">Eumeta variegata</name>
    <name type="common">Bagworm moth</name>
    <name type="synonym">Eumeta japonica</name>
    <dbReference type="NCBI Taxonomy" id="151549"/>
    <lineage>
        <taxon>Eukaryota</taxon>
        <taxon>Metazoa</taxon>
        <taxon>Ecdysozoa</taxon>
        <taxon>Arthropoda</taxon>
        <taxon>Hexapoda</taxon>
        <taxon>Insecta</taxon>
        <taxon>Pterygota</taxon>
        <taxon>Neoptera</taxon>
        <taxon>Endopterygota</taxon>
        <taxon>Lepidoptera</taxon>
        <taxon>Glossata</taxon>
        <taxon>Ditrysia</taxon>
        <taxon>Tineoidea</taxon>
        <taxon>Psychidae</taxon>
        <taxon>Oiketicinae</taxon>
        <taxon>Eumeta</taxon>
    </lineage>
</organism>
<reference evidence="2 3" key="1">
    <citation type="journal article" date="2019" name="Commun. Biol.">
        <title>The bagworm genome reveals a unique fibroin gene that provides high tensile strength.</title>
        <authorList>
            <person name="Kono N."/>
            <person name="Nakamura H."/>
            <person name="Ohtoshi R."/>
            <person name="Tomita M."/>
            <person name="Numata K."/>
            <person name="Arakawa K."/>
        </authorList>
    </citation>
    <scope>NUCLEOTIDE SEQUENCE [LARGE SCALE GENOMIC DNA]</scope>
</reference>
<keyword evidence="3" id="KW-1185">Reference proteome</keyword>
<gene>
    <name evidence="2" type="ORF">EVAR_41944_1</name>
</gene>